<sequence>RSGAVGERGLEGHLGLIREFGEVFETVDEAGEILALHFVSANAMRNDTLVEAKVIIGREWVDKLFSHGVLREAR</sequence>
<dbReference type="EMBL" id="GU474842">
    <property type="protein sequence ID" value="ADI16646.1"/>
    <property type="molecule type" value="Genomic_DNA"/>
</dbReference>
<protein>
    <submittedName>
        <fullName evidence="1">Uncharacterized protein</fullName>
    </submittedName>
</protein>
<evidence type="ECO:0000313" key="1">
    <source>
        <dbReference type="EMBL" id="ADI16646.1"/>
    </source>
</evidence>
<proteinExistence type="predicted"/>
<dbReference type="AlphaFoldDB" id="E0XQF5"/>
<reference evidence="1" key="1">
    <citation type="journal article" date="2011" name="Environ. Microbiol.">
        <title>Time-series analyses of Monterey Bay coastal microbial picoplankton using a 'genome proxy' microarray.</title>
        <authorList>
            <person name="Rich V.I."/>
            <person name="Pham V.D."/>
            <person name="Eppley J."/>
            <person name="Shi Y."/>
            <person name="DeLong E.F."/>
        </authorList>
    </citation>
    <scope>NUCLEOTIDE SEQUENCE</scope>
</reference>
<name>E0XQF5_9DELT</name>
<feature type="non-terminal residue" evidence="1">
    <location>
        <position position="1"/>
    </location>
</feature>
<organism evidence="1">
    <name type="scientific">uncultured delta proteobacterium HF0010_01J10</name>
    <dbReference type="NCBI Taxonomy" id="710820"/>
    <lineage>
        <taxon>Bacteria</taxon>
        <taxon>Deltaproteobacteria</taxon>
        <taxon>environmental samples</taxon>
    </lineage>
</organism>
<accession>E0XQF5</accession>